<dbReference type="Proteomes" id="UP000489600">
    <property type="component" value="Unassembled WGS sequence"/>
</dbReference>
<evidence type="ECO:0000313" key="1">
    <source>
        <dbReference type="EMBL" id="VVB11211.1"/>
    </source>
</evidence>
<evidence type="ECO:0000313" key="2">
    <source>
        <dbReference type="Proteomes" id="UP000489600"/>
    </source>
</evidence>
<proteinExistence type="predicted"/>
<accession>A0A565CCD2</accession>
<comment type="caution">
    <text evidence="1">The sequence shown here is derived from an EMBL/GenBank/DDBJ whole genome shotgun (WGS) entry which is preliminary data.</text>
</comment>
<protein>
    <submittedName>
        <fullName evidence="1">Uncharacterized protein</fullName>
    </submittedName>
</protein>
<gene>
    <name evidence="1" type="ORF">ANE_LOCUS21655</name>
</gene>
<dbReference type="EMBL" id="CABITT030000007">
    <property type="protein sequence ID" value="VVB11211.1"/>
    <property type="molecule type" value="Genomic_DNA"/>
</dbReference>
<reference evidence="1" key="1">
    <citation type="submission" date="2019-07" db="EMBL/GenBank/DDBJ databases">
        <authorList>
            <person name="Dittberner H."/>
        </authorList>
    </citation>
    <scope>NUCLEOTIDE SEQUENCE [LARGE SCALE GENOMIC DNA]</scope>
</reference>
<dbReference type="AlphaFoldDB" id="A0A565CCD2"/>
<sequence length="213" mass="24005">MRQYNLWSFWLTSTAHRSTTHITSQDPSTIHHHLATFDSSAHIPYRSCSFTSHVVFSVNIAEDLLLIVLLRSLFSSGFHHSSITKPWEAQKPTAVATPFLNPRSPPTLVSTACYWIESGRDLGRDLHQPDLLSCPLLLSTSKVSCRSIGFSKINLIQSSDGIKPTPPTTFSDEVCLIDAWFSSKMLLTLHISYQPLHLQPPKDQIFRRRCTTS</sequence>
<name>A0A565CCD2_9BRAS</name>
<organism evidence="1 2">
    <name type="scientific">Arabis nemorensis</name>
    <dbReference type="NCBI Taxonomy" id="586526"/>
    <lineage>
        <taxon>Eukaryota</taxon>
        <taxon>Viridiplantae</taxon>
        <taxon>Streptophyta</taxon>
        <taxon>Embryophyta</taxon>
        <taxon>Tracheophyta</taxon>
        <taxon>Spermatophyta</taxon>
        <taxon>Magnoliopsida</taxon>
        <taxon>eudicotyledons</taxon>
        <taxon>Gunneridae</taxon>
        <taxon>Pentapetalae</taxon>
        <taxon>rosids</taxon>
        <taxon>malvids</taxon>
        <taxon>Brassicales</taxon>
        <taxon>Brassicaceae</taxon>
        <taxon>Arabideae</taxon>
        <taxon>Arabis</taxon>
    </lineage>
</organism>
<keyword evidence="2" id="KW-1185">Reference proteome</keyword>